<accession>A0A9D0ZR48</accession>
<reference evidence="2" key="1">
    <citation type="submission" date="2020-10" db="EMBL/GenBank/DDBJ databases">
        <authorList>
            <person name="Gilroy R."/>
        </authorList>
    </citation>
    <scope>NUCLEOTIDE SEQUENCE</scope>
    <source>
        <strain evidence="2">CHK147-3167</strain>
    </source>
</reference>
<sequence length="219" mass="25404">MSENYNNIIETLDVIYAASGGKLKVFLTRKKDDPYKGYWILPSDFLKNDETLDDKAMEIYQKTTSLSNGKISQSKIFSDLNRYPDRRIIAQSYFAITDERLVTIKNENEESAWFDTDELPKLAYDHEAIILAVTKEVKTKIINNTDDILLDFFPNDFTLPELQKFYETVMGKKMDRRNFYKKFVSQDLVLDTGVKTAGSSGRPGVLYRFNVEKMRGKRV</sequence>
<dbReference type="InterPro" id="IPR036388">
    <property type="entry name" value="WH-like_DNA-bd_sf"/>
</dbReference>
<reference evidence="2" key="2">
    <citation type="journal article" date="2021" name="PeerJ">
        <title>Extensive microbial diversity within the chicken gut microbiome revealed by metagenomics and culture.</title>
        <authorList>
            <person name="Gilroy R."/>
            <person name="Ravi A."/>
            <person name="Getino M."/>
            <person name="Pursley I."/>
            <person name="Horton D.L."/>
            <person name="Alikhan N.F."/>
            <person name="Baker D."/>
            <person name="Gharbi K."/>
            <person name="Hall N."/>
            <person name="Watson M."/>
            <person name="Adriaenssens E.M."/>
            <person name="Foster-Nyarko E."/>
            <person name="Jarju S."/>
            <person name="Secka A."/>
            <person name="Antonio M."/>
            <person name="Oren A."/>
            <person name="Chaudhuri R.R."/>
            <person name="La Ragione R."/>
            <person name="Hildebrand F."/>
            <person name="Pallen M.J."/>
        </authorList>
    </citation>
    <scope>NUCLEOTIDE SEQUENCE</scope>
    <source>
        <strain evidence="2">CHK147-3167</strain>
    </source>
</reference>
<dbReference type="SUPFAM" id="SSF46785">
    <property type="entry name" value="Winged helix' DNA-binding domain"/>
    <property type="match status" value="1"/>
</dbReference>
<dbReference type="Gene3D" id="1.10.10.10">
    <property type="entry name" value="Winged helix-like DNA-binding domain superfamily/Winged helix DNA-binding domain"/>
    <property type="match status" value="1"/>
</dbReference>
<dbReference type="PANTHER" id="PTHR43736">
    <property type="entry name" value="ADP-RIBOSE PYROPHOSPHATASE"/>
    <property type="match status" value="1"/>
</dbReference>
<keyword evidence="2" id="KW-0378">Hydrolase</keyword>
<protein>
    <submittedName>
        <fullName evidence="2">NUDIX hydrolase</fullName>
    </submittedName>
</protein>
<feature type="domain" description="NrtR DNA-binding winged helix" evidence="1">
    <location>
        <begin position="152"/>
        <end position="209"/>
    </location>
</feature>
<dbReference type="SUPFAM" id="SSF55811">
    <property type="entry name" value="Nudix"/>
    <property type="match status" value="1"/>
</dbReference>
<dbReference type="AlphaFoldDB" id="A0A9D0ZR48"/>
<dbReference type="InterPro" id="IPR036390">
    <property type="entry name" value="WH_DNA-bd_sf"/>
</dbReference>
<dbReference type="GO" id="GO:0016787">
    <property type="term" value="F:hydrolase activity"/>
    <property type="evidence" value="ECO:0007669"/>
    <property type="project" value="UniProtKB-KW"/>
</dbReference>
<organism evidence="2 3">
    <name type="scientific">Candidatus Coprosoma intestinipullorum</name>
    <dbReference type="NCBI Taxonomy" id="2840752"/>
    <lineage>
        <taxon>Bacteria</taxon>
        <taxon>Bacillati</taxon>
        <taxon>Bacillota</taxon>
        <taxon>Bacillota incertae sedis</taxon>
        <taxon>Candidatus Coprosoma</taxon>
    </lineage>
</organism>
<dbReference type="Gene3D" id="3.90.79.10">
    <property type="entry name" value="Nucleoside Triphosphate Pyrophosphohydrolase"/>
    <property type="match status" value="1"/>
</dbReference>
<gene>
    <name evidence="2" type="ORF">IAB27_04415</name>
</gene>
<dbReference type="PANTHER" id="PTHR43736:SF4">
    <property type="entry name" value="SLR1690 PROTEIN"/>
    <property type="match status" value="1"/>
</dbReference>
<name>A0A9D0ZR48_9FIRM</name>
<evidence type="ECO:0000259" key="1">
    <source>
        <dbReference type="Pfam" id="PF21906"/>
    </source>
</evidence>
<evidence type="ECO:0000313" key="3">
    <source>
        <dbReference type="Proteomes" id="UP000886786"/>
    </source>
</evidence>
<dbReference type="Proteomes" id="UP000886786">
    <property type="component" value="Unassembled WGS sequence"/>
</dbReference>
<proteinExistence type="predicted"/>
<dbReference type="CDD" id="cd18873">
    <property type="entry name" value="NUDIX_NadM_like"/>
    <property type="match status" value="1"/>
</dbReference>
<dbReference type="InterPro" id="IPR054105">
    <property type="entry name" value="WHD_NrtR"/>
</dbReference>
<dbReference type="InterPro" id="IPR015797">
    <property type="entry name" value="NUDIX_hydrolase-like_dom_sf"/>
</dbReference>
<evidence type="ECO:0000313" key="2">
    <source>
        <dbReference type="EMBL" id="HIQ90849.1"/>
    </source>
</evidence>
<comment type="caution">
    <text evidence="2">The sequence shown here is derived from an EMBL/GenBank/DDBJ whole genome shotgun (WGS) entry which is preliminary data.</text>
</comment>
<dbReference type="Pfam" id="PF21906">
    <property type="entry name" value="WHD_NrtR"/>
    <property type="match status" value="1"/>
</dbReference>
<dbReference type="EMBL" id="DVFV01000081">
    <property type="protein sequence ID" value="HIQ90849.1"/>
    <property type="molecule type" value="Genomic_DNA"/>
</dbReference>